<dbReference type="STRING" id="398673.A0A2P4ZIR9"/>
<accession>A0A2P4ZIR9</accession>
<sequence>MCLFQKKYQEFIALAQRLQIRYVWIDSLCIIQEGDDGEDWRAEALTMDQVYQNSFCNVSADWGSGKRGLYFERDLRLMDKPHIDWKVRHKFPEVLREGDVIFKAALSKLQMTPSRQTALEPATPGTELYDAWGDVLEKNSSCNLTFASDRAVAFAGIAKFFRALVDDNYVVGLWLRNLASEMMWYRDRLLTKAVIEEPRDRLSLFQHDQAHQYRAPSFSWASTAVPVAPNHAKGNSGFLAAVKCVKYRDTQNALVEEWTDDLNTREATLDFQLDNADIAAWAAKDNLYYIPWQDHWKSYLPADSTREHPDDDFLTCLLLELVDAQMSRFRRIGRLYINDKSQRRLYIAKQENEANLPCAHYDATTRRHTIYII</sequence>
<evidence type="ECO:0000259" key="1">
    <source>
        <dbReference type="Pfam" id="PF06985"/>
    </source>
</evidence>
<evidence type="ECO:0000313" key="3">
    <source>
        <dbReference type="Proteomes" id="UP000054821"/>
    </source>
</evidence>
<dbReference type="EMBL" id="JPDN02000024">
    <property type="protein sequence ID" value="PON24186.1"/>
    <property type="molecule type" value="Genomic_DNA"/>
</dbReference>
<organism evidence="2 3">
    <name type="scientific">Trichoderma gamsii</name>
    <dbReference type="NCBI Taxonomy" id="398673"/>
    <lineage>
        <taxon>Eukaryota</taxon>
        <taxon>Fungi</taxon>
        <taxon>Dikarya</taxon>
        <taxon>Ascomycota</taxon>
        <taxon>Pezizomycotina</taxon>
        <taxon>Sordariomycetes</taxon>
        <taxon>Hypocreomycetidae</taxon>
        <taxon>Hypocreales</taxon>
        <taxon>Hypocreaceae</taxon>
        <taxon>Trichoderma</taxon>
    </lineage>
</organism>
<protein>
    <recommendedName>
        <fullName evidence="1">Heterokaryon incompatibility domain-containing protein</fullName>
    </recommendedName>
</protein>
<gene>
    <name evidence="2" type="ORF">TGAM01_v206874</name>
</gene>
<evidence type="ECO:0000313" key="2">
    <source>
        <dbReference type="EMBL" id="PON24186.1"/>
    </source>
</evidence>
<dbReference type="PANTHER" id="PTHR33112">
    <property type="entry name" value="DOMAIN PROTEIN, PUTATIVE-RELATED"/>
    <property type="match status" value="1"/>
</dbReference>
<dbReference type="GeneID" id="29984453"/>
<comment type="caution">
    <text evidence="2">The sequence shown here is derived from an EMBL/GenBank/DDBJ whole genome shotgun (WGS) entry which is preliminary data.</text>
</comment>
<dbReference type="RefSeq" id="XP_024405276.1">
    <property type="nucleotide sequence ID" value="XM_024549967.1"/>
</dbReference>
<proteinExistence type="predicted"/>
<feature type="domain" description="Heterokaryon incompatibility" evidence="1">
    <location>
        <begin position="5"/>
        <end position="84"/>
    </location>
</feature>
<dbReference type="AlphaFoldDB" id="A0A2P4ZIR9"/>
<dbReference type="PANTHER" id="PTHR33112:SF10">
    <property type="entry name" value="TOL"/>
    <property type="match status" value="1"/>
</dbReference>
<name>A0A2P4ZIR9_9HYPO</name>
<dbReference type="Pfam" id="PF06985">
    <property type="entry name" value="HET"/>
    <property type="match status" value="1"/>
</dbReference>
<dbReference type="Proteomes" id="UP000054821">
    <property type="component" value="Unassembled WGS sequence"/>
</dbReference>
<keyword evidence="3" id="KW-1185">Reference proteome</keyword>
<dbReference type="InterPro" id="IPR010730">
    <property type="entry name" value="HET"/>
</dbReference>
<reference evidence="2 3" key="1">
    <citation type="journal article" date="2016" name="Genome Announc.">
        <title>Draft Whole-Genome Sequence of Trichoderma gamsii T6085, a Promising Biocontrol Agent of Fusarium Head Blight on Wheat.</title>
        <authorList>
            <person name="Baroncelli R."/>
            <person name="Zapparata A."/>
            <person name="Piaggeschi G."/>
            <person name="Sarrocco S."/>
            <person name="Vannacci G."/>
        </authorList>
    </citation>
    <scope>NUCLEOTIDE SEQUENCE [LARGE SCALE GENOMIC DNA]</scope>
    <source>
        <strain evidence="2 3">T6085</strain>
    </source>
</reference>